<name>A0A1I7FEX4_9BURK</name>
<proteinExistence type="predicted"/>
<evidence type="ECO:0008006" key="3">
    <source>
        <dbReference type="Google" id="ProtNLM"/>
    </source>
</evidence>
<dbReference type="OrthoDB" id="8907120at2"/>
<evidence type="ECO:0000313" key="1">
    <source>
        <dbReference type="EMBL" id="SFU34718.1"/>
    </source>
</evidence>
<reference evidence="1 2" key="1">
    <citation type="submission" date="2016-10" db="EMBL/GenBank/DDBJ databases">
        <authorList>
            <person name="de Groot N.N."/>
        </authorList>
    </citation>
    <scope>NUCLEOTIDE SEQUENCE [LARGE SCALE GENOMIC DNA]</scope>
    <source>
        <strain evidence="1 2">R-24608</strain>
    </source>
</reference>
<protein>
    <recommendedName>
        <fullName evidence="3">Pyridoxamine 5'-phosphate oxidase putative domain-containing protein</fullName>
    </recommendedName>
</protein>
<dbReference type="STRING" id="343013.SAMN04489707_100221"/>
<dbReference type="RefSeq" id="WP_054255248.1">
    <property type="nucleotide sequence ID" value="NZ_CYIG01000005.1"/>
</dbReference>
<dbReference type="EMBL" id="FPBX01000002">
    <property type="protein sequence ID" value="SFU34718.1"/>
    <property type="molecule type" value="Genomic_DNA"/>
</dbReference>
<dbReference type="AlphaFoldDB" id="A0A1I7FEX4"/>
<accession>A0A1I7FEX4</accession>
<sequence length="176" mass="18747">MRIVLEDPGGPGIFHPGERAAHARFGVQAQAREMQGTVASHLSAGNARFMASQPFFFASVREADGAVFTQMLACVATAQGTYPLVAFGDAQTFYFLLGEAAGARLWQAVAQGNGKAGMVFVDFARRARLRVNGTLRLAAPDALPGFACPVGHRLVEARVEQAYANCQARIVHLKAA</sequence>
<organism evidence="1 2">
    <name type="scientific">Paenacidovorax caeni</name>
    <dbReference type="NCBI Taxonomy" id="343013"/>
    <lineage>
        <taxon>Bacteria</taxon>
        <taxon>Pseudomonadati</taxon>
        <taxon>Pseudomonadota</taxon>
        <taxon>Betaproteobacteria</taxon>
        <taxon>Burkholderiales</taxon>
        <taxon>Comamonadaceae</taxon>
        <taxon>Paenacidovorax</taxon>
    </lineage>
</organism>
<evidence type="ECO:0000313" key="2">
    <source>
        <dbReference type="Proteomes" id="UP000183656"/>
    </source>
</evidence>
<gene>
    <name evidence="1" type="ORF">SAMN04489707_100221</name>
</gene>
<dbReference type="Proteomes" id="UP000183656">
    <property type="component" value="Unassembled WGS sequence"/>
</dbReference>
<keyword evidence="2" id="KW-1185">Reference proteome</keyword>